<dbReference type="GO" id="GO:0046872">
    <property type="term" value="F:metal ion binding"/>
    <property type="evidence" value="ECO:0007669"/>
    <property type="project" value="UniProtKB-KW"/>
</dbReference>
<comment type="catalytic activity">
    <reaction evidence="16">
        <text>an archaeal dolichyl phosphooligosaccharide + [protein]-L-asparagine = an archaeal dolichyl phosphate + a glycoprotein with the oligosaccharide chain attached by N-beta-D-glycosyl linkage to a protein L-asparagine.</text>
        <dbReference type="EC" id="2.4.99.21"/>
    </reaction>
</comment>
<dbReference type="RefSeq" id="WP_261599719.1">
    <property type="nucleotide sequence ID" value="NZ_CP104550.1"/>
</dbReference>
<evidence type="ECO:0000313" key="19">
    <source>
        <dbReference type="EMBL" id="UXH32131.1"/>
    </source>
</evidence>
<dbReference type="InterPro" id="IPR003674">
    <property type="entry name" value="Oligo_trans_STT3"/>
</dbReference>
<feature type="transmembrane region" description="Helical" evidence="17">
    <location>
        <begin position="109"/>
        <end position="133"/>
    </location>
</feature>
<feature type="transmembrane region" description="Helical" evidence="17">
    <location>
        <begin position="392"/>
        <end position="412"/>
    </location>
</feature>
<evidence type="ECO:0000256" key="3">
    <source>
        <dbReference type="ARBA" id="ARBA00004651"/>
    </source>
</evidence>
<dbReference type="EC" id="2.4.99.21" evidence="6"/>
<feature type="transmembrane region" description="Helical" evidence="17">
    <location>
        <begin position="336"/>
        <end position="353"/>
    </location>
</feature>
<comment type="pathway">
    <text evidence="4">Protein modification; protein glycosylation.</text>
</comment>
<gene>
    <name evidence="19" type="ORF">N5910_02225</name>
</gene>
<dbReference type="PANTHER" id="PTHR13872:SF1">
    <property type="entry name" value="DOLICHYL-DIPHOSPHOOLIGOSACCHARIDE--PROTEIN GLYCOSYLTRANSFERASE SUBUNIT STT3B"/>
    <property type="match status" value="1"/>
</dbReference>
<dbReference type="EMBL" id="CP104550">
    <property type="protein sequence ID" value="UXH32131.1"/>
    <property type="molecule type" value="Genomic_DNA"/>
</dbReference>
<evidence type="ECO:0000256" key="8">
    <source>
        <dbReference type="ARBA" id="ARBA00022679"/>
    </source>
</evidence>
<evidence type="ECO:0000256" key="15">
    <source>
        <dbReference type="ARBA" id="ARBA00030679"/>
    </source>
</evidence>
<evidence type="ECO:0000256" key="11">
    <source>
        <dbReference type="ARBA" id="ARBA00022842"/>
    </source>
</evidence>
<evidence type="ECO:0000256" key="14">
    <source>
        <dbReference type="ARBA" id="ARBA00023211"/>
    </source>
</evidence>
<keyword evidence="8" id="KW-0808">Transferase</keyword>
<comment type="subcellular location">
    <subcellularLocation>
        <location evidence="3">Cell membrane</location>
        <topology evidence="3">Multi-pass membrane protein</topology>
    </subcellularLocation>
</comment>
<evidence type="ECO:0000256" key="2">
    <source>
        <dbReference type="ARBA" id="ARBA00001946"/>
    </source>
</evidence>
<feature type="transmembrane region" description="Helical" evidence="17">
    <location>
        <begin position="217"/>
        <end position="233"/>
    </location>
</feature>
<proteinExistence type="inferred from homology"/>
<dbReference type="InterPro" id="IPR048307">
    <property type="entry name" value="STT3_N"/>
</dbReference>
<dbReference type="Gene3D" id="3.40.50.12610">
    <property type="match status" value="1"/>
</dbReference>
<feature type="transmembrane region" description="Helical" evidence="17">
    <location>
        <begin position="140"/>
        <end position="158"/>
    </location>
</feature>
<feature type="transmembrane region" description="Helical" evidence="17">
    <location>
        <begin position="164"/>
        <end position="183"/>
    </location>
</feature>
<feature type="transmembrane region" description="Helical" evidence="17">
    <location>
        <begin position="245"/>
        <end position="262"/>
    </location>
</feature>
<keyword evidence="12 17" id="KW-1133">Transmembrane helix</keyword>
<dbReference type="GeneID" id="75106031"/>
<feature type="transmembrane region" description="Helical" evidence="17">
    <location>
        <begin position="7"/>
        <end position="25"/>
    </location>
</feature>
<keyword evidence="10" id="KW-0479">Metal-binding</keyword>
<dbReference type="GO" id="GO:0005886">
    <property type="term" value="C:plasma membrane"/>
    <property type="evidence" value="ECO:0007669"/>
    <property type="project" value="UniProtKB-SubCell"/>
</dbReference>
<reference evidence="19" key="1">
    <citation type="submission" date="2022-09" db="EMBL/GenBank/DDBJ databases">
        <title>Characterization of three MwoI isoschizomers from sequenced genome and metagenomes.</title>
        <authorList>
            <person name="Fomenkov A."/>
            <person name="Xu S.Y."/>
            <person name="Roberts R.J."/>
        </authorList>
    </citation>
    <scope>NUCLEOTIDE SEQUENCE</scope>
    <source>
        <strain evidence="19">DSM 2970</strain>
    </source>
</reference>
<keyword evidence="9 17" id="KW-0812">Transmembrane</keyword>
<keyword evidence="14" id="KW-0464">Manganese</keyword>
<dbReference type="PANTHER" id="PTHR13872">
    <property type="entry name" value="DOLICHYL-DIPHOSPHOOLIGOSACCHARIDE--PROTEIN GLYCOSYLTRANSFERASE SUBUNIT"/>
    <property type="match status" value="1"/>
</dbReference>
<evidence type="ECO:0000256" key="17">
    <source>
        <dbReference type="SAM" id="Phobius"/>
    </source>
</evidence>
<evidence type="ECO:0000256" key="13">
    <source>
        <dbReference type="ARBA" id="ARBA00023136"/>
    </source>
</evidence>
<feature type="domain" description="Oligosaccharyl transferase STT3 N-terminal" evidence="18">
    <location>
        <begin position="18"/>
        <end position="407"/>
    </location>
</feature>
<dbReference type="Pfam" id="PF02516">
    <property type="entry name" value="STT3"/>
    <property type="match status" value="1"/>
</dbReference>
<feature type="transmembrane region" description="Helical" evidence="17">
    <location>
        <begin position="195"/>
        <end position="211"/>
    </location>
</feature>
<comment type="cofactor">
    <cofactor evidence="1">
        <name>Mn(2+)</name>
        <dbReference type="ChEBI" id="CHEBI:29035"/>
    </cofactor>
</comment>
<organism evidence="19">
    <name type="scientific">Methanothermobacter wolfeii</name>
    <name type="common">Methanobacterium wolfei</name>
    <dbReference type="NCBI Taxonomy" id="145261"/>
    <lineage>
        <taxon>Archaea</taxon>
        <taxon>Methanobacteriati</taxon>
        <taxon>Methanobacteriota</taxon>
        <taxon>Methanomada group</taxon>
        <taxon>Methanobacteria</taxon>
        <taxon>Methanobacteriales</taxon>
        <taxon>Methanobacteriaceae</taxon>
        <taxon>Methanothermobacter</taxon>
    </lineage>
</organism>
<protein>
    <recommendedName>
        <fullName evidence="6">dolichyl-phosphooligosaccharide-protein glycotransferase</fullName>
        <ecNumber evidence="6">2.4.99.21</ecNumber>
    </recommendedName>
    <alternativeName>
        <fullName evidence="15">Oligosaccharyl transferase</fullName>
    </alternativeName>
</protein>
<evidence type="ECO:0000256" key="1">
    <source>
        <dbReference type="ARBA" id="ARBA00001936"/>
    </source>
</evidence>
<sequence length="689" mass="78399">MLRGSRGTFILIMIIFFTGVFLRMANADLTDPAYLDSEGLQYFQESDSYYNYRLTCNVLMRGHPGDAIINGLEWDLHSYYPPGVPLDYPPALPFVTVFIYHMVDLFASISLRSICMVLPALIAPAAGILVFLLVRRSQDWLPAFLAGILMVSAPLYLLRTNYGFYDTDMFNLIFPLAFLLVLAEADSVKVERHRIILSSIAGFIMFTYSISWSGWQIIFYMTFITFFIMLIHMKSTDMGKVLRTFLPAFAVLFMFLIIFNRLEFLKFITAPFHLSDLAGNTDVWYPFPDSYLNVAELQRTSPEDTLIILSPVLILMGFSGFILMNLRSRSAGWSRLMQIFISVWTVSFILLSLTGGRFLMFSVPPMSVLAGLFMGIFLDYTGSYSRGWIRPLFSIILILTVFTQVAASYMIIDNLKPGYDDCFEDSARWIAENTSPDAVIITDWSYGHFYASEAGRPVLYDGRLAYIETLPARELWYDDSLNPEIPSTARDYWVNLALGTSNPKLSTNIFRMLGNSGDDAYLTLENYTGDRDLSFRILKRILALDREEARGVLIKDYGFSETEASSILNKSHPVSSREIIVVVPWKMIGIASGMFKAIYYPSESSPVFCRFNGTLNNEIYSVIEFDPDDGVTERILNASGNLSVVSIHGREYLMDRNYTDSVILKLLMGEKEDGFIPCYRNRFINVYRV</sequence>
<dbReference type="Proteomes" id="UP001065373">
    <property type="component" value="Chromosome"/>
</dbReference>
<keyword evidence="13 17" id="KW-0472">Membrane</keyword>
<keyword evidence="7" id="KW-0328">Glycosyltransferase</keyword>
<keyword evidence="11" id="KW-0460">Magnesium</keyword>
<evidence type="ECO:0000256" key="7">
    <source>
        <dbReference type="ARBA" id="ARBA00022676"/>
    </source>
</evidence>
<evidence type="ECO:0000256" key="16">
    <source>
        <dbReference type="ARBA" id="ARBA00034066"/>
    </source>
</evidence>
<evidence type="ECO:0000259" key="18">
    <source>
        <dbReference type="Pfam" id="PF02516"/>
    </source>
</evidence>
<accession>A0A9E7RUP4</accession>
<evidence type="ECO:0000256" key="5">
    <source>
        <dbReference type="ARBA" id="ARBA00010810"/>
    </source>
</evidence>
<evidence type="ECO:0000256" key="12">
    <source>
        <dbReference type="ARBA" id="ARBA00022989"/>
    </source>
</evidence>
<feature type="transmembrane region" description="Helical" evidence="17">
    <location>
        <begin position="306"/>
        <end position="324"/>
    </location>
</feature>
<name>A0A9E7RUP4_METWO</name>
<feature type="transmembrane region" description="Helical" evidence="17">
    <location>
        <begin position="359"/>
        <end position="380"/>
    </location>
</feature>
<evidence type="ECO:0000256" key="6">
    <source>
        <dbReference type="ARBA" id="ARBA00012602"/>
    </source>
</evidence>
<comment type="cofactor">
    <cofactor evidence="2">
        <name>Mg(2+)</name>
        <dbReference type="ChEBI" id="CHEBI:18420"/>
    </cofactor>
</comment>
<dbReference type="GO" id="GO:0004576">
    <property type="term" value="F:oligosaccharyl transferase activity"/>
    <property type="evidence" value="ECO:0007669"/>
    <property type="project" value="InterPro"/>
</dbReference>
<evidence type="ECO:0000256" key="10">
    <source>
        <dbReference type="ARBA" id="ARBA00022723"/>
    </source>
</evidence>
<comment type="similarity">
    <text evidence="5">Belongs to the STT3 family.</text>
</comment>
<evidence type="ECO:0000256" key="4">
    <source>
        <dbReference type="ARBA" id="ARBA00004922"/>
    </source>
</evidence>
<dbReference type="AlphaFoldDB" id="A0A9E7RUP4"/>
<evidence type="ECO:0000256" key="9">
    <source>
        <dbReference type="ARBA" id="ARBA00022692"/>
    </source>
</evidence>